<feature type="domain" description="NAD-dependent epimerase/dehydratase" evidence="3">
    <location>
        <begin position="5"/>
        <end position="249"/>
    </location>
</feature>
<proteinExistence type="inferred from homology"/>
<evidence type="ECO:0000259" key="3">
    <source>
        <dbReference type="Pfam" id="PF01370"/>
    </source>
</evidence>
<accession>A0A9W6B4W9</accession>
<dbReference type="InterPro" id="IPR001509">
    <property type="entry name" value="Epimerase_deHydtase"/>
</dbReference>
<comment type="similarity">
    <text evidence="2">Belongs to the NAD(P)-dependent epimerase/dehydratase family. Dihydroflavonol-4-reductase subfamily.</text>
</comment>
<evidence type="ECO:0000313" key="4">
    <source>
        <dbReference type="EMBL" id="GLB52615.1"/>
    </source>
</evidence>
<keyword evidence="5" id="KW-1185">Reference proteome</keyword>
<dbReference type="CDD" id="cd05227">
    <property type="entry name" value="AR_SDR_e"/>
    <property type="match status" value="1"/>
</dbReference>
<sequence length="342" mass="37565">MKSKVLLTGVTGFLGSHTAIQLLNKGYIVIGTLRNQSRSEEIKSIIKAHTTNWELLTIVEADLLDVAIWDELTKGVDYVLHIASPFPRKLPKNEIDLVKPARQGTLNVLKAASNNGVKKVVMTSSVASIIYGKTKAELGVEMDENDWTDVGNRKDTTPYFRSKTIAERAAWDFMNTLGTKMELTTILPGAILGPVLEKDFGTSANIVIKLLNGSSPALAKIGFEIVDVRSVANLHILAMESSVSSGKRYVASAGYSMFKEIGAILQKQFPKRTIPKRELPNWVVRLFSNIDTTLKPILVDLGVTRKLNNTKAIKELGWEPISVDEAVISCAKSIFEKGIIKS</sequence>
<evidence type="ECO:0000256" key="2">
    <source>
        <dbReference type="ARBA" id="ARBA00023445"/>
    </source>
</evidence>
<dbReference type="Gene3D" id="3.40.50.720">
    <property type="entry name" value="NAD(P)-binding Rossmann-like Domain"/>
    <property type="match status" value="1"/>
</dbReference>
<dbReference type="SUPFAM" id="SSF51735">
    <property type="entry name" value="NAD(P)-binding Rossmann-fold domains"/>
    <property type="match status" value="1"/>
</dbReference>
<dbReference type="PANTHER" id="PTHR10366:SF564">
    <property type="entry name" value="STEROL-4-ALPHA-CARBOXYLATE 3-DEHYDROGENASE, DECARBOXYLATING"/>
    <property type="match status" value="1"/>
</dbReference>
<protein>
    <submittedName>
        <fullName evidence="4">Dihydroflavonol-4-reductase</fullName>
    </submittedName>
</protein>
<dbReference type="InterPro" id="IPR050425">
    <property type="entry name" value="NAD(P)_dehydrat-like"/>
</dbReference>
<evidence type="ECO:0000256" key="1">
    <source>
        <dbReference type="ARBA" id="ARBA00023002"/>
    </source>
</evidence>
<keyword evidence="1" id="KW-0560">Oxidoreductase</keyword>
<dbReference type="EMBL" id="BRVP01000010">
    <property type="protein sequence ID" value="GLB52615.1"/>
    <property type="molecule type" value="Genomic_DNA"/>
</dbReference>
<comment type="caution">
    <text evidence="4">The sequence shown here is derived from an EMBL/GenBank/DDBJ whole genome shotgun (WGS) entry which is preliminary data.</text>
</comment>
<dbReference type="GO" id="GO:0016616">
    <property type="term" value="F:oxidoreductase activity, acting on the CH-OH group of donors, NAD or NADP as acceptor"/>
    <property type="evidence" value="ECO:0007669"/>
    <property type="project" value="TreeGrafter"/>
</dbReference>
<name>A0A9W6B4W9_9FLAO</name>
<gene>
    <name evidence="4" type="ORF">NBRC110019_16550</name>
</gene>
<evidence type="ECO:0000313" key="5">
    <source>
        <dbReference type="Proteomes" id="UP001143545"/>
    </source>
</evidence>
<dbReference type="Pfam" id="PF01370">
    <property type="entry name" value="Epimerase"/>
    <property type="match status" value="1"/>
</dbReference>
<dbReference type="PANTHER" id="PTHR10366">
    <property type="entry name" value="NAD DEPENDENT EPIMERASE/DEHYDRATASE"/>
    <property type="match status" value="1"/>
</dbReference>
<dbReference type="InterPro" id="IPR036291">
    <property type="entry name" value="NAD(P)-bd_dom_sf"/>
</dbReference>
<dbReference type="AlphaFoldDB" id="A0A9W6B4W9"/>
<reference evidence="4" key="1">
    <citation type="submission" date="2022-07" db="EMBL/GenBank/DDBJ databases">
        <title>Taxonomy of Novel Oxalotrophic and Methylotrophic Bacteria.</title>
        <authorList>
            <person name="Sahin N."/>
            <person name="Tani A."/>
        </authorList>
    </citation>
    <scope>NUCLEOTIDE SEQUENCE</scope>
    <source>
        <strain evidence="4">AM327</strain>
    </source>
</reference>
<organism evidence="4 5">
    <name type="scientific">Neptunitalea chrysea</name>
    <dbReference type="NCBI Taxonomy" id="1647581"/>
    <lineage>
        <taxon>Bacteria</taxon>
        <taxon>Pseudomonadati</taxon>
        <taxon>Bacteroidota</taxon>
        <taxon>Flavobacteriia</taxon>
        <taxon>Flavobacteriales</taxon>
        <taxon>Flavobacteriaceae</taxon>
        <taxon>Neptunitalea</taxon>
    </lineage>
</organism>
<dbReference type="FunFam" id="3.40.50.720:FF:000336">
    <property type="entry name" value="Aldehyde reductase"/>
    <property type="match status" value="1"/>
</dbReference>
<dbReference type="RefSeq" id="WP_281754009.1">
    <property type="nucleotide sequence ID" value="NZ_BRVP01000010.1"/>
</dbReference>
<dbReference type="Proteomes" id="UP001143545">
    <property type="component" value="Unassembled WGS sequence"/>
</dbReference>